<keyword evidence="3" id="KW-1185">Reference proteome</keyword>
<dbReference type="InterPro" id="IPR029044">
    <property type="entry name" value="Nucleotide-diphossugar_trans"/>
</dbReference>
<dbReference type="Proteomes" id="UP000441797">
    <property type="component" value="Unassembled WGS sequence"/>
</dbReference>
<dbReference type="PANTHER" id="PTHR48090:SF7">
    <property type="entry name" value="RFBJ PROTEIN"/>
    <property type="match status" value="1"/>
</dbReference>
<dbReference type="AlphaFoldDB" id="A0A6N8FVT1"/>
<dbReference type="Gene3D" id="3.90.550.10">
    <property type="entry name" value="Spore Coat Polysaccharide Biosynthesis Protein SpsA, Chain A"/>
    <property type="match status" value="1"/>
</dbReference>
<feature type="domain" description="Glycosyltransferase 2-like" evidence="1">
    <location>
        <begin position="20"/>
        <end position="142"/>
    </location>
</feature>
<dbReference type="InterPro" id="IPR001173">
    <property type="entry name" value="Glyco_trans_2-like"/>
</dbReference>
<gene>
    <name evidence="2" type="ORF">BWI75_10115</name>
</gene>
<organism evidence="2 3">
    <name type="scientific">Gloeocapsopsis dulcis AAB1 = 1H9</name>
    <dbReference type="NCBI Taxonomy" id="1433147"/>
    <lineage>
        <taxon>Bacteria</taxon>
        <taxon>Bacillati</taxon>
        <taxon>Cyanobacteriota</taxon>
        <taxon>Cyanophyceae</taxon>
        <taxon>Oscillatoriophycideae</taxon>
        <taxon>Chroococcales</taxon>
        <taxon>Chroococcaceae</taxon>
        <taxon>Gloeocapsopsis</taxon>
        <taxon>Gloeocapsopsis dulcis</taxon>
    </lineage>
</organism>
<evidence type="ECO:0000313" key="2">
    <source>
        <dbReference type="EMBL" id="MUL36692.1"/>
    </source>
</evidence>
<accession>A0A6N8FVT1</accession>
<evidence type="ECO:0000259" key="1">
    <source>
        <dbReference type="Pfam" id="PF00535"/>
    </source>
</evidence>
<proteinExistence type="predicted"/>
<dbReference type="Pfam" id="PF00535">
    <property type="entry name" value="Glycos_transf_2"/>
    <property type="match status" value="1"/>
</dbReference>
<comment type="caution">
    <text evidence="2">The sequence shown here is derived from an EMBL/GenBank/DDBJ whole genome shotgun (WGS) entry which is preliminary data.</text>
</comment>
<dbReference type="PANTHER" id="PTHR48090">
    <property type="entry name" value="UNDECAPRENYL-PHOSPHATE 4-DEOXY-4-FORMAMIDO-L-ARABINOSE TRANSFERASE-RELATED"/>
    <property type="match status" value="1"/>
</dbReference>
<dbReference type="SUPFAM" id="SSF53448">
    <property type="entry name" value="Nucleotide-diphospho-sugar transferases"/>
    <property type="match status" value="1"/>
</dbReference>
<name>A0A6N8FVT1_9CHRO</name>
<dbReference type="InterPro" id="IPR050256">
    <property type="entry name" value="Glycosyltransferase_2"/>
</dbReference>
<dbReference type="EMBL" id="NAPY01000013">
    <property type="protein sequence ID" value="MUL36692.1"/>
    <property type="molecule type" value="Genomic_DNA"/>
</dbReference>
<evidence type="ECO:0000313" key="3">
    <source>
        <dbReference type="Proteomes" id="UP000441797"/>
    </source>
</evidence>
<protein>
    <recommendedName>
        <fullName evidence="1">Glycosyltransferase 2-like domain-containing protein</fullName>
    </recommendedName>
</protein>
<reference evidence="2 3" key="1">
    <citation type="journal article" date="2019" name="Front. Microbiol.">
        <title>Genomic Features for Desiccation Tolerance and Sugar Biosynthesis in the Extremophile Gloeocapsopsis sp. UTEX B3054.</title>
        <authorList>
            <person name="Urrejola C."/>
            <person name="Alcorta J."/>
            <person name="Salas L."/>
            <person name="Vasquez M."/>
            <person name="Polz M.F."/>
            <person name="Vicuna R."/>
            <person name="Diez B."/>
        </authorList>
    </citation>
    <scope>NUCLEOTIDE SEQUENCE [LARGE SCALE GENOMIC DNA]</scope>
    <source>
        <strain evidence="2 3">1H9</strain>
    </source>
</reference>
<sequence length="272" mass="30575">MTVAYFTKCEETFRVKIALVFITKNEEAGLIATLPKVDLSIFDEVYAIDGHSKDKTCEVFSYYKIPVFQQSIPGLGGATLAARANCQSDAMVFFHPDGNENPKDLSKFIDPLNIGYELVIASRMIAGSYNEDDDKIFKFRKWANLCFAFIANTAFGSRKCRVTDVVQGFRAITCEAFDRLSLDKTDCTIDYQMVIRALKARLKITEFPTIEGMRVAGNTNFASIPTGIAEVKMLLREFWIGNSFLHQTNPNELRSCNQASNNATSSFLTKRR</sequence>